<dbReference type="PRINTS" id="PR00326">
    <property type="entry name" value="GTP1OBG"/>
</dbReference>
<feature type="domain" description="OBG-type G" evidence="2">
    <location>
        <begin position="157"/>
        <end position="319"/>
    </location>
</feature>
<dbReference type="NCBIfam" id="TIGR00231">
    <property type="entry name" value="small_GTP"/>
    <property type="match status" value="1"/>
</dbReference>
<evidence type="ECO:0000313" key="5">
    <source>
        <dbReference type="Proteomes" id="UP000427373"/>
    </source>
</evidence>
<dbReference type="OrthoDB" id="147673at2157"/>
<gene>
    <name evidence="4" type="ORF">D1869_08375</name>
    <name evidence="3" type="ORF">HNQ62_000055</name>
</gene>
<sequence>MLNPFENIKIPPKTEDLIKIVLDRIPKIGGKNVKEREIKRILFYKEQLQKYKDFVLQFPRIDQLHPFYRENIEIIADIDKVKMCLGAINRGVQLSFNIIERYRRLIKSSDEKEANRLMRQCFGRVSSILRSRKDCIDWLIDITSQLKKLKAIDPNLPTIIIAGPPNVGKSTLVSKISSAKPEVASYPFTTKEIHVGHIDTGIFKIQVIDTPGILDRPMSERNSIELKAINAIKNLNGIILFLFDVSNSSIYSAKEQLDLYKEVKSIKSVVIPVLNKIDDKNEELYKQIKENILEKVFEISAEKSIGLDTLLNYVINLLQNGQILDKRDIYLNSG</sequence>
<name>A0A650CH37_SULOH</name>
<dbReference type="PROSITE" id="PS51710">
    <property type="entry name" value="G_OBG"/>
    <property type="match status" value="1"/>
</dbReference>
<dbReference type="EMBL" id="CP045484">
    <property type="protein sequence ID" value="QGR17201.1"/>
    <property type="molecule type" value="Genomic_DNA"/>
</dbReference>
<dbReference type="EMBL" id="JACHFY010000001">
    <property type="protein sequence ID" value="MBB5252337.1"/>
    <property type="molecule type" value="Genomic_DNA"/>
</dbReference>
<evidence type="ECO:0000313" key="3">
    <source>
        <dbReference type="EMBL" id="MBB5252337.1"/>
    </source>
</evidence>
<dbReference type="AlphaFoldDB" id="A0A650CH37"/>
<dbReference type="Gene3D" id="3.40.50.300">
    <property type="entry name" value="P-loop containing nucleotide triphosphate hydrolases"/>
    <property type="match status" value="1"/>
</dbReference>
<organism evidence="4 5">
    <name type="scientific">Sulfurisphaera ohwakuensis</name>
    <dbReference type="NCBI Taxonomy" id="69656"/>
    <lineage>
        <taxon>Archaea</taxon>
        <taxon>Thermoproteota</taxon>
        <taxon>Thermoprotei</taxon>
        <taxon>Sulfolobales</taxon>
        <taxon>Sulfolobaceae</taxon>
        <taxon>Sulfurisphaera</taxon>
    </lineage>
</organism>
<dbReference type="InterPro" id="IPR027417">
    <property type="entry name" value="P-loop_NTPase"/>
</dbReference>
<dbReference type="PANTHER" id="PTHR45759">
    <property type="entry name" value="NUCLEOLAR GTP-BINDING PROTEIN 1"/>
    <property type="match status" value="1"/>
</dbReference>
<dbReference type="CDD" id="cd01897">
    <property type="entry name" value="NOG"/>
    <property type="match status" value="1"/>
</dbReference>
<dbReference type="InterPro" id="IPR005225">
    <property type="entry name" value="Small_GTP-bd"/>
</dbReference>
<reference evidence="4 5" key="1">
    <citation type="submission" date="2019-10" db="EMBL/GenBank/DDBJ databases">
        <title>Genome Sequences from Six Type Strain Members of the Archaeal Family Sulfolobaceae: Acidianus ambivalens, Acidianus infernus, Metallosphaera prunae, Stygiolobus azoricus, Sulfolobus metallicus, and Sulfurisphaera ohwakuensis.</title>
        <authorList>
            <person name="Counts J.A."/>
            <person name="Kelly R.M."/>
        </authorList>
    </citation>
    <scope>NUCLEOTIDE SEQUENCE [LARGE SCALE GENOMIC DNA]</scope>
    <source>
        <strain evidence="4 5">TA-1</strain>
    </source>
</reference>
<keyword evidence="5" id="KW-1185">Reference proteome</keyword>
<protein>
    <submittedName>
        <fullName evidence="3 4">GTP-binding protein</fullName>
    </submittedName>
</protein>
<evidence type="ECO:0000313" key="6">
    <source>
        <dbReference type="Proteomes" id="UP000582213"/>
    </source>
</evidence>
<dbReference type="SUPFAM" id="SSF52540">
    <property type="entry name" value="P-loop containing nucleoside triphosphate hydrolases"/>
    <property type="match status" value="1"/>
</dbReference>
<accession>A0A650CH37</accession>
<keyword evidence="1" id="KW-0547">Nucleotide-binding</keyword>
<dbReference type="InterPro" id="IPR006073">
    <property type="entry name" value="GTP-bd"/>
</dbReference>
<evidence type="ECO:0000259" key="2">
    <source>
        <dbReference type="PROSITE" id="PS51710"/>
    </source>
</evidence>
<dbReference type="InterPro" id="IPR041623">
    <property type="entry name" value="NOG1_N"/>
</dbReference>
<dbReference type="Pfam" id="PF17835">
    <property type="entry name" value="NOG1_N"/>
    <property type="match status" value="1"/>
</dbReference>
<dbReference type="Pfam" id="PF01926">
    <property type="entry name" value="MMR_HSR1"/>
    <property type="match status" value="1"/>
</dbReference>
<reference evidence="3 6" key="2">
    <citation type="submission" date="2020-08" db="EMBL/GenBank/DDBJ databases">
        <title>Genomic Encyclopedia of Type Strains, Phase IV (KMG-IV): sequencing the most valuable type-strain genomes for metagenomic binning, comparative biology and taxonomic classification.</title>
        <authorList>
            <person name="Goeker M."/>
        </authorList>
    </citation>
    <scope>NUCLEOTIDE SEQUENCE [LARGE SCALE GENOMIC DNA]</scope>
    <source>
        <strain evidence="3 6">DSM 12421</strain>
    </source>
</reference>
<dbReference type="RefSeq" id="WP_156014692.1">
    <property type="nucleotide sequence ID" value="NZ_CP045484.1"/>
</dbReference>
<dbReference type="Proteomes" id="UP000582213">
    <property type="component" value="Unassembled WGS sequence"/>
</dbReference>
<proteinExistence type="predicted"/>
<dbReference type="KEGG" id="soh:D1869_08375"/>
<dbReference type="GO" id="GO:0005525">
    <property type="term" value="F:GTP binding"/>
    <property type="evidence" value="ECO:0007669"/>
    <property type="project" value="InterPro"/>
</dbReference>
<dbReference type="InterPro" id="IPR031167">
    <property type="entry name" value="G_OBG"/>
</dbReference>
<dbReference type="Proteomes" id="UP000427373">
    <property type="component" value="Chromosome"/>
</dbReference>
<dbReference type="GeneID" id="42801256"/>
<dbReference type="Gene3D" id="1.20.120.1190">
    <property type="match status" value="1"/>
</dbReference>
<evidence type="ECO:0000256" key="1">
    <source>
        <dbReference type="ARBA" id="ARBA00022741"/>
    </source>
</evidence>
<evidence type="ECO:0000313" key="4">
    <source>
        <dbReference type="EMBL" id="QGR17201.1"/>
    </source>
</evidence>